<dbReference type="AlphaFoldDB" id="A0A7G5H1A1"/>
<proteinExistence type="predicted"/>
<organism evidence="1 2">
    <name type="scientific">Spirosoma foliorum</name>
    <dbReference type="NCBI Taxonomy" id="2710596"/>
    <lineage>
        <taxon>Bacteria</taxon>
        <taxon>Pseudomonadati</taxon>
        <taxon>Bacteroidota</taxon>
        <taxon>Cytophagia</taxon>
        <taxon>Cytophagales</taxon>
        <taxon>Cytophagaceae</taxon>
        <taxon>Spirosoma</taxon>
    </lineage>
</organism>
<dbReference type="Proteomes" id="UP000515369">
    <property type="component" value="Chromosome"/>
</dbReference>
<dbReference type="KEGG" id="sfol:H3H32_08305"/>
<keyword evidence="2" id="KW-1185">Reference proteome</keyword>
<dbReference type="RefSeq" id="WP_182462245.1">
    <property type="nucleotide sequence ID" value="NZ_CP059732.1"/>
</dbReference>
<reference evidence="1 2" key="1">
    <citation type="submission" date="2020-07" db="EMBL/GenBank/DDBJ databases">
        <title>Spirosoma foliorum sp. nov., isolated from the leaves on the Nejang mountain Korea, Republic of.</title>
        <authorList>
            <person name="Ho H."/>
            <person name="Lee Y.-J."/>
            <person name="Nurcahyanto D.-A."/>
            <person name="Kim S.-G."/>
        </authorList>
    </citation>
    <scope>NUCLEOTIDE SEQUENCE [LARGE SCALE GENOMIC DNA]</scope>
    <source>
        <strain evidence="1 2">PL0136</strain>
    </source>
</reference>
<accession>A0A7G5H1A1</accession>
<sequence length="161" mass="19017">MNSLQHRLQELEKLNHRYHQQEAFYGWPHQNSIRLQRKVSKLLSLLNFDETTSTKDMMDALRYFRTHNDLTGSPPTNLLSLLQQCKVLNAKGSLRVSLYKVLLFHHATNRIKSGRLNLLHSYRYRSFESYLIPKEQWLKERANFLELANLTEFADSAEVLV</sequence>
<evidence type="ECO:0000313" key="1">
    <source>
        <dbReference type="EMBL" id="QMW04893.1"/>
    </source>
</evidence>
<evidence type="ECO:0000313" key="2">
    <source>
        <dbReference type="Proteomes" id="UP000515369"/>
    </source>
</evidence>
<name>A0A7G5H1A1_9BACT</name>
<dbReference type="EMBL" id="CP059732">
    <property type="protein sequence ID" value="QMW04893.1"/>
    <property type="molecule type" value="Genomic_DNA"/>
</dbReference>
<gene>
    <name evidence="1" type="ORF">H3H32_08305</name>
</gene>
<protein>
    <submittedName>
        <fullName evidence="1">Uncharacterized protein</fullName>
    </submittedName>
</protein>